<dbReference type="InterPro" id="IPR021036">
    <property type="entry name" value="Ribosomal_mS45"/>
</dbReference>
<evidence type="ECO:0000313" key="1">
    <source>
        <dbReference type="EMBL" id="SCU79114.1"/>
    </source>
</evidence>
<proteinExistence type="predicted"/>
<dbReference type="OrthoDB" id="10052321at2759"/>
<name>A0A1G4IR69_9SACH</name>
<protein>
    <submittedName>
        <fullName evidence="1">LAMI_0A07382g1_1</fullName>
    </submittedName>
</protein>
<organism evidence="1 2">
    <name type="scientific">Lachancea mirantina</name>
    <dbReference type="NCBI Taxonomy" id="1230905"/>
    <lineage>
        <taxon>Eukaryota</taxon>
        <taxon>Fungi</taxon>
        <taxon>Dikarya</taxon>
        <taxon>Ascomycota</taxon>
        <taxon>Saccharomycotina</taxon>
        <taxon>Saccharomycetes</taxon>
        <taxon>Saccharomycetales</taxon>
        <taxon>Saccharomycetaceae</taxon>
        <taxon>Lachancea</taxon>
    </lineage>
</organism>
<sequence>MLVRCKQHATLASSVPVQVQQLRHISRRRIAYPFYPFERMGRQHPKKHDSNLKHAMRQFLGPRNFKGEYSLNKYFDVATNHEPKYITPDLERGVAVQLPGKSQSRHDMARGGAFRGASQSRKLQPFPHNKNCFTNLALSDEIRYAIHDDITNNQLSAQQVAQKYGIKIPRVEAVAKLITIEQSWEKNNHITPALRKMSSVMFNMFPLFEPKFEKSRENLSEIPVPSKALNSRFLTIAESEPFGPLDAAKVLELEPAAETLQKLSTEGEHSAGHTETTRKQRVVYGELLKGERSVFKFTHKPVGKVGYRYGAGNRDNKKDRKIGFNELGQMVYL</sequence>
<dbReference type="STRING" id="1230905.A0A1G4IR69"/>
<dbReference type="GO" id="GO:0005763">
    <property type="term" value="C:mitochondrial small ribosomal subunit"/>
    <property type="evidence" value="ECO:0007669"/>
    <property type="project" value="TreeGrafter"/>
</dbReference>
<dbReference type="PANTHER" id="PTHR28158">
    <property type="entry name" value="37S RIBOSOMAL PROTEIN S35, MITOCHONDRIAL"/>
    <property type="match status" value="1"/>
</dbReference>
<dbReference type="Proteomes" id="UP000191024">
    <property type="component" value="Chromosome A"/>
</dbReference>
<dbReference type="Pfam" id="PF12298">
    <property type="entry name" value="Bot1p"/>
    <property type="match status" value="1"/>
</dbReference>
<dbReference type="AlphaFoldDB" id="A0A1G4IR69"/>
<evidence type="ECO:0000313" key="2">
    <source>
        <dbReference type="Proteomes" id="UP000191024"/>
    </source>
</evidence>
<accession>A0A1G4IR69</accession>
<dbReference type="EMBL" id="LT598462">
    <property type="protein sequence ID" value="SCU79114.1"/>
    <property type="molecule type" value="Genomic_DNA"/>
</dbReference>
<reference evidence="1 2" key="1">
    <citation type="submission" date="2016-03" db="EMBL/GenBank/DDBJ databases">
        <authorList>
            <person name="Devillers H."/>
        </authorList>
    </citation>
    <scope>NUCLEOTIDE SEQUENCE [LARGE SCALE GENOMIC DNA]</scope>
    <source>
        <strain evidence="1">CBS 11717</strain>
    </source>
</reference>
<dbReference type="GO" id="GO:0003735">
    <property type="term" value="F:structural constituent of ribosome"/>
    <property type="evidence" value="ECO:0007669"/>
    <property type="project" value="TreeGrafter"/>
</dbReference>
<dbReference type="PANTHER" id="PTHR28158:SF1">
    <property type="entry name" value="SMALL RIBOSOMAL SUBUNIT PROTEIN MS45"/>
    <property type="match status" value="1"/>
</dbReference>
<dbReference type="GO" id="GO:0032543">
    <property type="term" value="P:mitochondrial translation"/>
    <property type="evidence" value="ECO:0007669"/>
    <property type="project" value="TreeGrafter"/>
</dbReference>
<gene>
    <name evidence="1" type="ORF">LAMI_0A07382G</name>
</gene>
<keyword evidence="2" id="KW-1185">Reference proteome</keyword>